<dbReference type="Proteomes" id="UP001324533">
    <property type="component" value="Chromosome"/>
</dbReference>
<reference evidence="1 2" key="1">
    <citation type="submission" date="2023-06" db="EMBL/GenBank/DDBJ databases">
        <title>Rock-solubilizing bacteria, Microbacterium invictum, promotes re-establishment of vegetation in rocky wasteland by accelerating rock bio-weathering and reshaping soil bacterial community.</title>
        <authorList>
            <person name="Liu C."/>
        </authorList>
    </citation>
    <scope>NUCLEOTIDE SEQUENCE [LARGE SCALE GENOMIC DNA]</scope>
    <source>
        <strain evidence="1 2">X-18</strain>
    </source>
</reference>
<evidence type="ECO:0000313" key="2">
    <source>
        <dbReference type="Proteomes" id="UP001324533"/>
    </source>
</evidence>
<protein>
    <submittedName>
        <fullName evidence="1">Uncharacterized protein</fullName>
    </submittedName>
</protein>
<dbReference type="EMBL" id="CP139779">
    <property type="protein sequence ID" value="WQB71877.1"/>
    <property type="molecule type" value="Genomic_DNA"/>
</dbReference>
<dbReference type="RefSeq" id="WP_322411990.1">
    <property type="nucleotide sequence ID" value="NZ_CP139779.1"/>
</dbReference>
<accession>A0ABZ0VE49</accession>
<name>A0ABZ0VE49_9MICO</name>
<evidence type="ECO:0000313" key="1">
    <source>
        <dbReference type="EMBL" id="WQB71877.1"/>
    </source>
</evidence>
<keyword evidence="2" id="KW-1185">Reference proteome</keyword>
<proteinExistence type="predicted"/>
<sequence length="93" mass="10238">MPDPRREPTRVGALQFAPSEAPERWRLTTAGAEGAACEATWGEWVRFAQRVIRLDTLSRDLEGRGDAWDRGFAAGRAAAGDPEVVSDPVNPYR</sequence>
<gene>
    <name evidence="1" type="ORF">T9R20_08005</name>
</gene>
<organism evidence="1 2">
    <name type="scientific">Microbacterium invictum</name>
    <dbReference type="NCBI Taxonomy" id="515415"/>
    <lineage>
        <taxon>Bacteria</taxon>
        <taxon>Bacillati</taxon>
        <taxon>Actinomycetota</taxon>
        <taxon>Actinomycetes</taxon>
        <taxon>Micrococcales</taxon>
        <taxon>Microbacteriaceae</taxon>
        <taxon>Microbacterium</taxon>
    </lineage>
</organism>